<feature type="region of interest" description="Disordered" evidence="2">
    <location>
        <begin position="2936"/>
        <end position="2960"/>
    </location>
</feature>
<feature type="compositionally biased region" description="Polar residues" evidence="2">
    <location>
        <begin position="947"/>
        <end position="960"/>
    </location>
</feature>
<feature type="region of interest" description="Disordered" evidence="2">
    <location>
        <begin position="3383"/>
        <end position="3402"/>
    </location>
</feature>
<feature type="region of interest" description="Disordered" evidence="2">
    <location>
        <begin position="3757"/>
        <end position="3782"/>
    </location>
</feature>
<reference evidence="3" key="1">
    <citation type="submission" date="2021-02" db="EMBL/GenBank/DDBJ databases">
        <authorList>
            <person name="Nowell W R."/>
        </authorList>
    </citation>
    <scope>NUCLEOTIDE SEQUENCE</scope>
</reference>
<organism evidence="3 4">
    <name type="scientific">Rotaria magnacalcarata</name>
    <dbReference type="NCBI Taxonomy" id="392030"/>
    <lineage>
        <taxon>Eukaryota</taxon>
        <taxon>Metazoa</taxon>
        <taxon>Spiralia</taxon>
        <taxon>Gnathifera</taxon>
        <taxon>Rotifera</taxon>
        <taxon>Eurotatoria</taxon>
        <taxon>Bdelloidea</taxon>
        <taxon>Philodinida</taxon>
        <taxon>Philodinidae</taxon>
        <taxon>Rotaria</taxon>
    </lineage>
</organism>
<feature type="region of interest" description="Disordered" evidence="2">
    <location>
        <begin position="3334"/>
        <end position="3366"/>
    </location>
</feature>
<evidence type="ECO:0000313" key="3">
    <source>
        <dbReference type="EMBL" id="CAF1652208.1"/>
    </source>
</evidence>
<feature type="region of interest" description="Disordered" evidence="2">
    <location>
        <begin position="1065"/>
        <end position="1096"/>
    </location>
</feature>
<protein>
    <submittedName>
        <fullName evidence="3">Uncharacterized protein</fullName>
    </submittedName>
</protein>
<feature type="compositionally biased region" description="Basic and acidic residues" evidence="2">
    <location>
        <begin position="923"/>
        <end position="939"/>
    </location>
</feature>
<evidence type="ECO:0000313" key="4">
    <source>
        <dbReference type="Proteomes" id="UP000663834"/>
    </source>
</evidence>
<accession>A0A816EXI4</accession>
<name>A0A816EXI4_9BILA</name>
<dbReference type="OrthoDB" id="10064637at2759"/>
<feature type="region of interest" description="Disordered" evidence="2">
    <location>
        <begin position="3716"/>
        <end position="3745"/>
    </location>
</feature>
<feature type="non-terminal residue" evidence="3">
    <location>
        <position position="1"/>
    </location>
</feature>
<feature type="region of interest" description="Disordered" evidence="2">
    <location>
        <begin position="2576"/>
        <end position="2606"/>
    </location>
</feature>
<dbReference type="EMBL" id="CAJNOW010016761">
    <property type="protein sequence ID" value="CAF1652208.1"/>
    <property type="molecule type" value="Genomic_DNA"/>
</dbReference>
<feature type="compositionally biased region" description="Low complexity" evidence="2">
    <location>
        <begin position="913"/>
        <end position="922"/>
    </location>
</feature>
<feature type="compositionally biased region" description="Basic and acidic residues" evidence="2">
    <location>
        <begin position="3119"/>
        <end position="3131"/>
    </location>
</feature>
<feature type="region of interest" description="Disordered" evidence="2">
    <location>
        <begin position="1763"/>
        <end position="1783"/>
    </location>
</feature>
<keyword evidence="1" id="KW-0175">Coiled coil</keyword>
<proteinExistence type="predicted"/>
<feature type="compositionally biased region" description="Polar residues" evidence="2">
    <location>
        <begin position="3757"/>
        <end position="3775"/>
    </location>
</feature>
<feature type="compositionally biased region" description="Low complexity" evidence="2">
    <location>
        <begin position="2424"/>
        <end position="2438"/>
    </location>
</feature>
<feature type="compositionally biased region" description="Low complexity" evidence="2">
    <location>
        <begin position="2260"/>
        <end position="2270"/>
    </location>
</feature>
<feature type="region of interest" description="Disordered" evidence="2">
    <location>
        <begin position="1275"/>
        <end position="1306"/>
    </location>
</feature>
<feature type="compositionally biased region" description="Polar residues" evidence="2">
    <location>
        <begin position="1772"/>
        <end position="1783"/>
    </location>
</feature>
<gene>
    <name evidence="3" type="ORF">KQP761_LOCUS30207</name>
</gene>
<feature type="compositionally biased region" description="Low complexity" evidence="2">
    <location>
        <begin position="3104"/>
        <end position="3118"/>
    </location>
</feature>
<comment type="caution">
    <text evidence="3">The sequence shown here is derived from an EMBL/GenBank/DDBJ whole genome shotgun (WGS) entry which is preliminary data.</text>
</comment>
<feature type="region of interest" description="Disordered" evidence="2">
    <location>
        <begin position="907"/>
        <end position="960"/>
    </location>
</feature>
<feature type="compositionally biased region" description="Polar residues" evidence="2">
    <location>
        <begin position="1065"/>
        <end position="1087"/>
    </location>
</feature>
<dbReference type="Proteomes" id="UP000663834">
    <property type="component" value="Unassembled WGS sequence"/>
</dbReference>
<feature type="region of interest" description="Disordered" evidence="2">
    <location>
        <begin position="2416"/>
        <end position="2439"/>
    </location>
</feature>
<feature type="compositionally biased region" description="Basic and acidic residues" evidence="2">
    <location>
        <begin position="3924"/>
        <end position="3935"/>
    </location>
</feature>
<feature type="region of interest" description="Disordered" evidence="2">
    <location>
        <begin position="2260"/>
        <end position="2290"/>
    </location>
</feature>
<feature type="coiled-coil region" evidence="1">
    <location>
        <begin position="1904"/>
        <end position="1931"/>
    </location>
</feature>
<evidence type="ECO:0000256" key="2">
    <source>
        <dbReference type="SAM" id="MobiDB-lite"/>
    </source>
</evidence>
<feature type="region of interest" description="Disordered" evidence="2">
    <location>
        <begin position="3909"/>
        <end position="3935"/>
    </location>
</feature>
<evidence type="ECO:0000256" key="1">
    <source>
        <dbReference type="SAM" id="Coils"/>
    </source>
</evidence>
<feature type="region of interest" description="Disordered" evidence="2">
    <location>
        <begin position="3103"/>
        <end position="3136"/>
    </location>
</feature>
<feature type="region of interest" description="Disordered" evidence="2">
    <location>
        <begin position="848"/>
        <end position="867"/>
    </location>
</feature>
<sequence>EETITTTEVTTTQEATVQQVAETEEVLHQALLTAADTEILEDSKKEDHQPVVREPTTELADRVTTDALTDAVPEIIGTPVISDIPTDEHVIERAVEVPLTEETRTTTELTTTQEERLQPVAVTEEILHQPLVTTTDTETVEDSKKEDRQPVVLEPTTELADRVSTDALTDAVREIIGTPVISDIPTDEHVIERAIEVPSTEETVTTTEVTTTQEATVESVAETEEVLQQPLITEEVSQQPLITEEILHQPLVTDIRIDEYVVEPAIEIHLTEETITTTQLKTTHEETVEPIAVTEEVSQQSLAASAHTDTVEEAEKQAHQPVVLDPTTELADRVSTDALTDAVREITATPVVTDIPTDEHVVERPIEVPPKEEKITTTEATKTQEETLEPTAVTEEVIQKPLITEEVLQQPLVTPSHAEIVEDIKEDEHQLIVPEATTESADRVSTDALTDAVREILATPVTSDIRIDEHVVEPAIEIRLTEETITTAKVRTTEEQTVEPIAQTAELLQEPLITEEFLQQPIVPPSHVEIIEDSKKEDHQTVVLEPTTELADRVSTDAVTDAVREIIATPVDTDIPTDEHVVERPIEVPPKEEKITTTEVTKTQEETLEPIAVTQAVMQQPLITEEVLQQPLVTASHVEIVEDSKKEDHQPVVLEHAAELADLVSKDALADVVREIMGTPFVTDIPADEDVVERPIEVPSTEEKITTKEVTRTEEETVEPIAVVEEVLHQRLVTSPDTEGVGKVTEECHEGEVLEATKELVERVSSETVIAAVCEILSAPVIIESLPVENVVDETIETSLLRSVPDASGEMEITTFPELIAAEEERNKSLDNIQKVVEQLASVPEVVMTSTEETKREDGQSVIADKPNEDVAEDMSWEALTGVVGEILNTTVVTYLPVVEHNVQQTLKTETMSETPLLPSLSESKDELKTMSSREKTTIDEEERTEASGTKQQELQESSLTPSITEIAVESTREEQVAERINSETSSEIVGHILATPITVHLPSVEHSILEDTEHEPSLGRTLSASLDEASDQLDKLVFSTDSLAVEKITEVEVRKHDEVQQPAITSVTTQQIQVRTTEDQSPSNADTKTEEAAERVSSEVLNDVVREIISTPAAVDIPTTDIIPDNKITTIEGEADKKSDVTISSVLEQEVPVVLPAEVVTEEKLLLTDTTLTEEPQLSPPASVMGIKVEPTATEDAIAKHEVESLSLESSNEIVSETAYTLVSATLPFVDDKSKATEHIEQPVILSESSVMEESGVIRENVISITTITTTADAEQTSAEKQSLSNDQKEIEEEETLSTDLSPESVKQVSTAPITTDISLVETSFITSADTIDVHIEKHVEKQVDSITATSVTEHVAKPVTGASAMYFEDTTHDIVTIPTANDRIEIVAPVEEVKQPTYTSIEVVHETITVTPEVDSDKKEISYVQTQLHESDEVMSLPNIITSSESEQVPVQSTPTVISEQPDQETSLQDNVLGSALKIVSSEPESPVHPLDFTLSTSSEEEFSSEHDNEIISPALYGTIKTLVDDAIDDACCKLEQTVPDQSTDQSLTSTYTVSDEYPEEVTPDINLINDLETKSVDDYDSISGLTNIVNDLVKVSNETSPESSISNENNQVIASPKSDFDEQIQTTELPNIADATTKTLNIQTSFPEQSDISQDTPLQRASAVKPTFVIGDLDQDIMDEEPPTFFVPDTPTNSEANFRTLYEQRHFVLNANEEPSSQFTPVDSQVSLESATQLEEKTYASDSPLVYFELQEKRHIVISPQKSTESDQTEQSASSLTTWTTMEPFITNEEEQKKPDVSDINLDVRSYEYARKFDLESPSVVSHLPSREYRQVFGVSDDIIKTVDDMTDHVHETLSTEREQNQQPVTSDEIPSLLSESNENLASEDIQCTLLSTNAPVSESVKRITEALEALEFDLREQQDNIQLHESSFPDTHEHVVDEKNTVSSKLATALTDDIEQVLKNPPPVFSSKEDFSNEDLLPTKIKSENVDEIKSTVELYSQYSKLQDLIDSLEKPLDDLQSSSSSIVEHQSITTEIEEKADDDHHLEDRYDTFIDHIRKLEEATHKSLIHDTNQEVVLLPQGDKTTDDNMTSDDLVKTVEEIFASPVCSVINQYEKIASEEGINESNLAVILEQMLAQTQYPTKFTKLTAPTDLTLSSNELEQKQQEEIQVIESHDEILTSTSIDQKEILNQDDLPETEKIQPSSIFEKGRSAITDALALLTGATLQSSTTDEITSSTDSSFHDNSDLQAKITATITETTTTTQPAITSETKDEHIVQTSSNDNETKPEDEQIQALATDVLSISVILSSSMIPSTETKVNDTEKHVESSEIVPSPTAGYFSSSDVYHAYKQPIESVVKNEPESSSIGEHETATVSNIISSPTITSVTTEILEETTSASQSPLTDEIISHTVVAESEISVEQPSSNEQNTQQETSSEQASLLLKEDKVIESASIQETRVIPNIEEDLTKHTQSTIELPQSIEISSPVTGYFSSSDVYHAYKQPIEPVVEKEPTTETHDEVTLASQVPIIDEEKSTPVVVEQEIDVLKSSSEEKESVDEDTSSIGLLETLKSYLPASIRSTETEETTSETSSLSNKTDEDTATSSMTGSIVASVSEEHLTESVEPLIEASEKSSMSSPVAGYFSSSDVYHAYKQPIEPVFEEEPESSSLIEKATTTVSSIISSLTIAVTTTESTQDSTSTVDETLSHPAVVEDETNILKPLPDEQNIQQESVSSPIMLEEVKTVLPSDTSLTTTDQITSEEPIVSAPLDEVVVADVPDEDLTKSEQSKVETMKPVEISSPVAGYFSSSDVYHAYKQPIEPVLEKEPESPSVVEQVTNILSHIITDFKSHLPTLSTTETELISEPSITEKEISAPVAVDEEIIALKSAVDEQDTARDEASSTDLLETLKSYLPASMRSTEMEESFEDGKEELTTLSTSLAEPSTEVISEIEQSETTKSTTGTEAKESISSIIAGYFSSSDVYHAYKQPIEPVFEKEPESPSLVEQATNIVSHIISDFTSHLPTLQSHEEVNQTPIIDEEESTSAAVEKEIDVSKPTSEENEMVAEDTSSTGLLETLKSYLPTSMRSTEIDEITSELPAEPRKIDEVTVASSSTRTAVTSVSEEHLTEGAESEKSSISSPVAGYFSSSDVYHAYKQPIEPAFEKEPESPSLVDQVTSIVSHIITDFTSHLPTLQSHEEVNQAPIIDEEKSTSEEKVIAGDDTSSTGLLETLNSYLPASLLSAEITSETPIEYTKAVEVTVPSPSTDTVATTATKQQIEKTENELMASSVEDIVPDASSSLNKDIVKVDAPKSVESVAPSTEEVQEIIVSKPLEVSKDEQAQQEFSPVASESTTSFVTTSTLSDTTTIDISNEEPRIERALPLMDIQQPQQEQEVSHHQESVSNQFDLSHVEESVVDEKGLTSESGQDSSTIMDVTPTVQDILPTPVTSHVDIHKEKPTSQDDEQEISTTTLHTSVDDDMTHQSKIHSIEQDSSVDAEMISNIVSSDEKAMAPEVSSTVQQELTEEQLENVGITEDKESLIEIAKEILAAPLQSAVDKCEKIVWVQEQPTSTTTVQTADEQETLTTITNITEQEITTQEQIEQQLSQPLQVIGDDYPWYSNYYTIADADGKLGPLYEALTNTVEQLEQRPPPTIVKFQPEPHERVVIPDDDHQTLTETKDTRAKVHELAQISASLTSSLTPTQDEQINDEDGFQVVQHRKCAPSSTTQQETSSYTQITSETTPSPDIDLIPVVIHGHPVSPTGTMSTSASENSTITSSTNRKKKHNEIKKDKEIILFDAPLVSISDTNKHESDTVKSEVVEEHTEITQPQVLPCVHTDDSTEIEQSLPTAKHEIDHASDDIKHELDHPSTEIKHQQDQPLEEIKLQQGEPTVEVKPQEIKVLEEIKVQQRELSAAVKPQQDEPSVEVKPQEDQPSKEII</sequence>
<feature type="non-terminal residue" evidence="3">
    <location>
        <position position="3935"/>
    </location>
</feature>
<feature type="compositionally biased region" description="Polar residues" evidence="2">
    <location>
        <begin position="1275"/>
        <end position="1287"/>
    </location>
</feature>
<feature type="compositionally biased region" description="Low complexity" evidence="2">
    <location>
        <begin position="3346"/>
        <end position="3363"/>
    </location>
</feature>
<feature type="compositionally biased region" description="Low complexity" evidence="2">
    <location>
        <begin position="3720"/>
        <end position="3738"/>
    </location>
</feature>
<feature type="compositionally biased region" description="Polar residues" evidence="2">
    <location>
        <begin position="2951"/>
        <end position="2960"/>
    </location>
</feature>